<dbReference type="AlphaFoldDB" id="A0A0S4U296"/>
<protein>
    <submittedName>
        <fullName evidence="1">Uncharacterized protein</fullName>
    </submittedName>
</protein>
<accession>A0A0S4U296</accession>
<sequence>MRVLIATWPRRLGLALGILVLSAGLMLAWMVHDAQTTPRIYSDGELMKRLVIMPALLAFAVFLLSTAFMQRSAQAATPKAEAAPTAAEPAKPFMAQVVGLEWLNPLQRRDYPTEWQLLWTLGLVKPNKNDDMVRTDPKKFTTLQPVAGIAFGNWGKETFDGYYEKYVTKLMVLLADRYAMNSKYFYSVASKDRKEWRELAGVHVELAVPANRLDPVETQAYLSKRMVTFFEIGNRSAPDLWSRDTPPDVRITQGGANAGFTSLNAALDYLQAHPQESVWVMNWDAPSFPPNDEQLNENLAVLFLAGPDLKTERDPLAWIGRAATGNINDHERKAGTTRLIQTWKATIEAAAKNAGHGIEDIHYTIHDAGKGSDAASERLAGLSRTLTETMLEFDYQKQTFNTAGLLGDMGAGSALTNVALAIARANHLGGSVLVAGTTDPEHPTAVVVTPPSKLTPIDPDKDWFRARGENNAYLPWWGRRHGENYGTVQGYSW</sequence>
<organism evidence="1">
    <name type="scientific">Ralstonia solanacearum</name>
    <name type="common">Pseudomonas solanacearum</name>
    <dbReference type="NCBI Taxonomy" id="305"/>
    <lineage>
        <taxon>Bacteria</taxon>
        <taxon>Pseudomonadati</taxon>
        <taxon>Pseudomonadota</taxon>
        <taxon>Betaproteobacteria</taxon>
        <taxon>Burkholderiales</taxon>
        <taxon>Burkholderiaceae</taxon>
        <taxon>Ralstonia</taxon>
        <taxon>Ralstonia solanacearum species complex</taxon>
    </lineage>
</organism>
<dbReference type="EMBL" id="LN899821">
    <property type="protein sequence ID" value="CUV16095.1"/>
    <property type="molecule type" value="Genomic_DNA"/>
</dbReference>
<reference evidence="1" key="1">
    <citation type="submission" date="2015-10" db="EMBL/GenBank/DDBJ databases">
        <authorList>
            <person name="Gilbert D.G."/>
        </authorList>
    </citation>
    <scope>NUCLEOTIDE SEQUENCE</scope>
    <source>
        <strain evidence="1">Phyl III-seqv23</strain>
    </source>
</reference>
<evidence type="ECO:0000313" key="1">
    <source>
        <dbReference type="EMBL" id="CUV16095.1"/>
    </source>
</evidence>
<gene>
    <name evidence="1" type="ORF">PSS4_v1_30040</name>
</gene>
<proteinExistence type="predicted"/>
<name>A0A0S4U296_RALSL</name>